<evidence type="ECO:0000313" key="4">
    <source>
        <dbReference type="Proteomes" id="UP000317990"/>
    </source>
</evidence>
<dbReference type="PRINTS" id="PR00420">
    <property type="entry name" value="RNGMNOXGNASE"/>
</dbReference>
<comment type="similarity">
    <text evidence="1">Belongs to the flavin-dependent halogenase family. Bacterial tryptophan halogenase subfamily.</text>
</comment>
<dbReference type="PANTHER" id="PTHR43747">
    <property type="entry name" value="FAD-BINDING PROTEIN"/>
    <property type="match status" value="1"/>
</dbReference>
<proteinExistence type="inferred from homology"/>
<dbReference type="GO" id="GO:0004497">
    <property type="term" value="F:monooxygenase activity"/>
    <property type="evidence" value="ECO:0007669"/>
    <property type="project" value="InterPro"/>
</dbReference>
<organism evidence="3 4">
    <name type="scientific">Aphanocapsa feldmannii 277cV</name>
    <dbReference type="NCBI Taxonomy" id="2507553"/>
    <lineage>
        <taxon>Bacteria</taxon>
        <taxon>Bacillati</taxon>
        <taxon>Cyanobacteriota</taxon>
        <taxon>Cyanophyceae</taxon>
        <taxon>Oscillatoriophycideae</taxon>
        <taxon>Chroococcales</taxon>
        <taxon>Microcystaceae</taxon>
        <taxon>Aphanocapsa</taxon>
    </lineage>
</organism>
<dbReference type="Proteomes" id="UP000317990">
    <property type="component" value="Unassembled WGS sequence"/>
</dbReference>
<evidence type="ECO:0000313" key="3">
    <source>
        <dbReference type="EMBL" id="TGG90493.1"/>
    </source>
</evidence>
<dbReference type="InterPro" id="IPR036188">
    <property type="entry name" value="FAD/NAD-bd_sf"/>
</dbReference>
<dbReference type="EMBL" id="SRMO01000087">
    <property type="protein sequence ID" value="TGG90493.1"/>
    <property type="molecule type" value="Genomic_DNA"/>
</dbReference>
<dbReference type="InterPro" id="IPR050816">
    <property type="entry name" value="Flavin-dep_Halogenase_NPB"/>
</dbReference>
<comment type="caution">
    <text evidence="3">The sequence shown here is derived from an EMBL/GenBank/DDBJ whole genome shotgun (WGS) entry which is preliminary data.</text>
</comment>
<feature type="region of interest" description="Disordered" evidence="2">
    <location>
        <begin position="1"/>
        <end position="29"/>
    </location>
</feature>
<dbReference type="PANTHER" id="PTHR43747:SF1">
    <property type="entry name" value="SLR1998 PROTEIN"/>
    <property type="match status" value="1"/>
</dbReference>
<dbReference type="AlphaFoldDB" id="A0A524RKW1"/>
<protein>
    <submittedName>
        <fullName evidence="3">NAD(P)/FAD-dependent oxidoreductase</fullName>
    </submittedName>
</protein>
<dbReference type="Gene3D" id="3.50.50.60">
    <property type="entry name" value="FAD/NAD(P)-binding domain"/>
    <property type="match status" value="1"/>
</dbReference>
<evidence type="ECO:0000256" key="1">
    <source>
        <dbReference type="ARBA" id="ARBA00038396"/>
    </source>
</evidence>
<accession>A0A524RKW1</accession>
<dbReference type="InterPro" id="IPR006905">
    <property type="entry name" value="Flavin_halogenase"/>
</dbReference>
<dbReference type="Pfam" id="PF04820">
    <property type="entry name" value="Trp_halogenase"/>
    <property type="match status" value="2"/>
</dbReference>
<dbReference type="SUPFAM" id="SSF51905">
    <property type="entry name" value="FAD/NAD(P)-binding domain"/>
    <property type="match status" value="1"/>
</dbReference>
<reference evidence="3 4" key="1">
    <citation type="journal article" date="2019" name="mSystems">
        <title>Life at home and on the roam: Genomic adaptions reflect the dual lifestyle of an intracellular, facultative symbiont.</title>
        <authorList>
            <person name="Burgsdorf I."/>
        </authorList>
    </citation>
    <scope>NUCLEOTIDE SEQUENCE [LARGE SCALE GENOMIC DNA]</scope>
    <source>
        <strain evidence="3">277cV</strain>
    </source>
</reference>
<evidence type="ECO:0000256" key="2">
    <source>
        <dbReference type="SAM" id="MobiDB-lite"/>
    </source>
</evidence>
<name>A0A524RKW1_9CHRO</name>
<sequence>MGTSRPSHRGGARSYQSRQDHRGPAAGHTISMTNTDAHYDCIVIGGGPAGATAATVLAQHGRCVTILERDVFPRYHIGESLMPYTWFTFQRLGVLDWFEQAACPKKYSVQFVSTTGRVSQPFYFFETIKHPCSLTWQVLRSDFDRMLLDNARAKGVEVRQGATVREVLMDGDRAVGVRADSAASGSMTLCADAIIDASGRDTLLASKLGWKRRDPELRQIAIFTYYRGATRDPGLDEGATTIAYLPEKGWFWYIPLPDGLVSVGVVAEANYLYRDTRDPEAVFAREADDCIWIADHLRAGSRVEPVRVTGEFSYRADAIGGNGFCLAGDAFSFLDPVFSTGVFMALKSGEMAADAVHRGLDAGVVTAATFTAYERDMCRALDQFRQLVLSFYDQAFSFRDFIRAHPDLQPQLVDALVGNVFTDLGPLFAALREFSPQASSAEFGQLAGSGS</sequence>
<feature type="compositionally biased region" description="Basic residues" evidence="2">
    <location>
        <begin position="1"/>
        <end position="11"/>
    </location>
</feature>
<gene>
    <name evidence="3" type="ORF">ERJ67_10600</name>
</gene>